<dbReference type="FunFam" id="3.30.160.60:FF:000616">
    <property type="entry name" value="PR domain zinc finger protein 13"/>
    <property type="match status" value="1"/>
</dbReference>
<keyword evidence="6" id="KW-0539">Nucleus</keyword>
<evidence type="ECO:0000256" key="7">
    <source>
        <dbReference type="PROSITE-ProRule" id="PRU00042"/>
    </source>
</evidence>
<sequence length="424" mass="45204">MVRCEGGSGRLEAAAEKGTQWTQHLLLAKDCHSKNVLVSGLVVATGCQSREDPVIVTGTVCSADLRPGAQVLAWFSDEICAQIGMPFLGLSHIKGAQVLAWFSDEICAQIGMPFLGLSHIKGASPMPGLGFPAAAAAAAAAVGQLCGFPALFPPGIPFPAHASALLGLGRFPALYPGLPASPAFHRPPQTPVEMSLPTIMPGPGTSSVLQPSPPQPSTPGAHMSNADLETMVSNIGRGKGGHLCLYCGKIYSRKYGLKIHIRTHTGYKPLRCKVCLRPFGDPSNLNKHIRLHAQGDTPYRCDLCGKILVRRRDLERHLLSRHPDQAPTSSGLSAENARRQEPDTSGCQSRDADDDQDLDVGTERRPMTSTSSFRVMDLSSSQRRRTSDSSDDFAPSSSTATCEDIDVIDDADNAGSFPESTLMI</sequence>
<protein>
    <recommendedName>
        <fullName evidence="9">C2H2-type domain-containing protein</fullName>
    </recommendedName>
</protein>
<evidence type="ECO:0000256" key="8">
    <source>
        <dbReference type="SAM" id="MobiDB-lite"/>
    </source>
</evidence>
<dbReference type="PANTHER" id="PTHR24394">
    <property type="entry name" value="ZINC FINGER PROTEIN"/>
    <property type="match status" value="1"/>
</dbReference>
<keyword evidence="4 7" id="KW-0863">Zinc-finger</keyword>
<dbReference type="AlphaFoldDB" id="A0A7R9G9X6"/>
<evidence type="ECO:0000256" key="2">
    <source>
        <dbReference type="ARBA" id="ARBA00022723"/>
    </source>
</evidence>
<evidence type="ECO:0000313" key="10">
    <source>
        <dbReference type="EMBL" id="CAD7273381.1"/>
    </source>
</evidence>
<feature type="region of interest" description="Disordered" evidence="8">
    <location>
        <begin position="318"/>
        <end position="424"/>
    </location>
</feature>
<evidence type="ECO:0000256" key="6">
    <source>
        <dbReference type="ARBA" id="ARBA00023242"/>
    </source>
</evidence>
<gene>
    <name evidence="10" type="ORF">NMOB1V02_LOCUS1272</name>
</gene>
<dbReference type="PANTHER" id="PTHR24394:SF29">
    <property type="entry name" value="MYONEURIN"/>
    <property type="match status" value="1"/>
</dbReference>
<evidence type="ECO:0000313" key="11">
    <source>
        <dbReference type="Proteomes" id="UP000678499"/>
    </source>
</evidence>
<keyword evidence="5" id="KW-0862">Zinc</keyword>
<dbReference type="InterPro" id="IPR013087">
    <property type="entry name" value="Znf_C2H2_type"/>
</dbReference>
<dbReference type="PROSITE" id="PS00028">
    <property type="entry name" value="ZINC_FINGER_C2H2_1"/>
    <property type="match status" value="3"/>
</dbReference>
<feature type="compositionally biased region" description="Acidic residues" evidence="8">
    <location>
        <begin position="403"/>
        <end position="412"/>
    </location>
</feature>
<dbReference type="Gene3D" id="3.30.160.60">
    <property type="entry name" value="Classic Zinc Finger"/>
    <property type="match status" value="2"/>
</dbReference>
<keyword evidence="3" id="KW-0677">Repeat</keyword>
<dbReference type="OrthoDB" id="9998363at2759"/>
<keyword evidence="11" id="KW-1185">Reference proteome</keyword>
<dbReference type="GO" id="GO:0005634">
    <property type="term" value="C:nucleus"/>
    <property type="evidence" value="ECO:0007669"/>
    <property type="project" value="UniProtKB-SubCell"/>
</dbReference>
<evidence type="ECO:0000256" key="1">
    <source>
        <dbReference type="ARBA" id="ARBA00004123"/>
    </source>
</evidence>
<feature type="domain" description="C2H2-type" evidence="9">
    <location>
        <begin position="299"/>
        <end position="327"/>
    </location>
</feature>
<dbReference type="SMART" id="SM00355">
    <property type="entry name" value="ZnF_C2H2"/>
    <property type="match status" value="3"/>
</dbReference>
<accession>A0A7R9G9X6</accession>
<feature type="domain" description="C2H2-type" evidence="9">
    <location>
        <begin position="270"/>
        <end position="297"/>
    </location>
</feature>
<evidence type="ECO:0000256" key="4">
    <source>
        <dbReference type="ARBA" id="ARBA00022771"/>
    </source>
</evidence>
<dbReference type="GO" id="GO:0000981">
    <property type="term" value="F:DNA-binding transcription factor activity, RNA polymerase II-specific"/>
    <property type="evidence" value="ECO:0007669"/>
    <property type="project" value="TreeGrafter"/>
</dbReference>
<reference evidence="10" key="1">
    <citation type="submission" date="2020-11" db="EMBL/GenBank/DDBJ databases">
        <authorList>
            <person name="Tran Van P."/>
        </authorList>
    </citation>
    <scope>NUCLEOTIDE SEQUENCE</scope>
</reference>
<evidence type="ECO:0000259" key="9">
    <source>
        <dbReference type="PROSITE" id="PS50157"/>
    </source>
</evidence>
<evidence type="ECO:0000256" key="3">
    <source>
        <dbReference type="ARBA" id="ARBA00022737"/>
    </source>
</evidence>
<dbReference type="InterPro" id="IPR036236">
    <property type="entry name" value="Znf_C2H2_sf"/>
</dbReference>
<feature type="compositionally biased region" description="Low complexity" evidence="8">
    <location>
        <begin position="392"/>
        <end position="401"/>
    </location>
</feature>
<dbReference type="EMBL" id="OA882161">
    <property type="protein sequence ID" value="CAD7273381.1"/>
    <property type="molecule type" value="Genomic_DNA"/>
</dbReference>
<evidence type="ECO:0000256" key="5">
    <source>
        <dbReference type="ARBA" id="ARBA00022833"/>
    </source>
</evidence>
<proteinExistence type="predicted"/>
<dbReference type="EMBL" id="CAJPEX010000124">
    <property type="protein sequence ID" value="CAG0913533.1"/>
    <property type="molecule type" value="Genomic_DNA"/>
</dbReference>
<organism evidence="10">
    <name type="scientific">Notodromas monacha</name>
    <dbReference type="NCBI Taxonomy" id="399045"/>
    <lineage>
        <taxon>Eukaryota</taxon>
        <taxon>Metazoa</taxon>
        <taxon>Ecdysozoa</taxon>
        <taxon>Arthropoda</taxon>
        <taxon>Crustacea</taxon>
        <taxon>Oligostraca</taxon>
        <taxon>Ostracoda</taxon>
        <taxon>Podocopa</taxon>
        <taxon>Podocopida</taxon>
        <taxon>Cypridocopina</taxon>
        <taxon>Cypridoidea</taxon>
        <taxon>Cyprididae</taxon>
        <taxon>Notodromas</taxon>
    </lineage>
</organism>
<dbReference type="SUPFAM" id="SSF57667">
    <property type="entry name" value="beta-beta-alpha zinc fingers"/>
    <property type="match status" value="2"/>
</dbReference>
<dbReference type="Proteomes" id="UP000678499">
    <property type="component" value="Unassembled WGS sequence"/>
</dbReference>
<keyword evidence="2" id="KW-0479">Metal-binding</keyword>
<comment type="subcellular location">
    <subcellularLocation>
        <location evidence="1">Nucleus</location>
    </subcellularLocation>
</comment>
<feature type="region of interest" description="Disordered" evidence="8">
    <location>
        <begin position="202"/>
        <end position="224"/>
    </location>
</feature>
<name>A0A7R9G9X6_9CRUS</name>
<feature type="domain" description="C2H2-type" evidence="9">
    <location>
        <begin position="242"/>
        <end position="269"/>
    </location>
</feature>
<dbReference type="GO" id="GO:0008270">
    <property type="term" value="F:zinc ion binding"/>
    <property type="evidence" value="ECO:0007669"/>
    <property type="project" value="UniProtKB-KW"/>
</dbReference>
<dbReference type="PROSITE" id="PS50157">
    <property type="entry name" value="ZINC_FINGER_C2H2_2"/>
    <property type="match status" value="3"/>
</dbReference>
<dbReference type="Pfam" id="PF00096">
    <property type="entry name" value="zf-C2H2"/>
    <property type="match status" value="3"/>
</dbReference>